<organism evidence="1 2">
    <name type="scientific">Thalictrum thalictroides</name>
    <name type="common">Rue-anemone</name>
    <name type="synonym">Anemone thalictroides</name>
    <dbReference type="NCBI Taxonomy" id="46969"/>
    <lineage>
        <taxon>Eukaryota</taxon>
        <taxon>Viridiplantae</taxon>
        <taxon>Streptophyta</taxon>
        <taxon>Embryophyta</taxon>
        <taxon>Tracheophyta</taxon>
        <taxon>Spermatophyta</taxon>
        <taxon>Magnoliopsida</taxon>
        <taxon>Ranunculales</taxon>
        <taxon>Ranunculaceae</taxon>
        <taxon>Thalictroideae</taxon>
        <taxon>Thalictrum</taxon>
    </lineage>
</organism>
<keyword evidence="2" id="KW-1185">Reference proteome</keyword>
<dbReference type="AlphaFoldDB" id="A0A7J6X2D3"/>
<reference evidence="1 2" key="1">
    <citation type="submission" date="2020-06" db="EMBL/GenBank/DDBJ databases">
        <title>Transcriptomic and genomic resources for Thalictrum thalictroides and T. hernandezii: Facilitating candidate gene discovery in an emerging model plant lineage.</title>
        <authorList>
            <person name="Arias T."/>
            <person name="Riano-Pachon D.M."/>
            <person name="Di Stilio V.S."/>
        </authorList>
    </citation>
    <scope>NUCLEOTIDE SEQUENCE [LARGE SCALE GENOMIC DNA]</scope>
    <source>
        <strain evidence="2">cv. WT478/WT964</strain>
        <tissue evidence="1">Leaves</tissue>
    </source>
</reference>
<dbReference type="PANTHER" id="PTHR46063">
    <property type="entry name" value="KELCH DOMAIN-CONTAINING PROTEIN"/>
    <property type="match status" value="1"/>
</dbReference>
<sequence>MLGILSIEDDIDAILMSIQKEEVKNKEVIVEENATGPSPRSNCSMTINPLKVTELIFYGGEFYNGNKTFVFGDLYRYDVHKQDWIC</sequence>
<dbReference type="EMBL" id="JABWDY010007290">
    <property type="protein sequence ID" value="KAF5203045.1"/>
    <property type="molecule type" value="Genomic_DNA"/>
</dbReference>
<dbReference type="PANTHER" id="PTHR46063:SF1">
    <property type="entry name" value="KELCH DOMAIN-CONTAINING PROTEIN 4"/>
    <property type="match status" value="1"/>
</dbReference>
<comment type="caution">
    <text evidence="1">The sequence shown here is derived from an EMBL/GenBank/DDBJ whole genome shotgun (WGS) entry which is preliminary data.</text>
</comment>
<dbReference type="Proteomes" id="UP000554482">
    <property type="component" value="Unassembled WGS sequence"/>
</dbReference>
<gene>
    <name evidence="1" type="ORF">FRX31_007369</name>
</gene>
<evidence type="ECO:0000313" key="2">
    <source>
        <dbReference type="Proteomes" id="UP000554482"/>
    </source>
</evidence>
<protein>
    <submittedName>
        <fullName evidence="1">Galactose oxidase/kelch repeat superfamily protein</fullName>
    </submittedName>
</protein>
<proteinExistence type="predicted"/>
<name>A0A7J6X2D3_THATH</name>
<dbReference type="InterPro" id="IPR052588">
    <property type="entry name" value="Kelch_domain_protein"/>
</dbReference>
<evidence type="ECO:0000313" key="1">
    <source>
        <dbReference type="EMBL" id="KAF5203045.1"/>
    </source>
</evidence>
<dbReference type="OrthoDB" id="1725861at2759"/>
<accession>A0A7J6X2D3</accession>